<name>A0A4S8L9F3_DENBC</name>
<sequence>MSFPVYQPIIRLRSSIDIAAAASFSVDAKYVSVAGDSGVDVWVLPHPSLDVKFVGMRILNFICDSAVSSMAWFLFQENKRDVLVLGFESGEVFTEMSLQALGNTSVLCITPRQRVIEAGGWGDLAICLADGSVCSCSVTSNGTVAVNFCAELQLELPVFVQFCPQSGDLLVFSPSGPNMQKLDGETGLLICKVSGSKACFPLGSPDTWSTTITDMQSSDCEVINYIGSLDTGVPFAWGRNHVDLAEGGRVVIAGTMSGKIMVLGTPSGYLNQVFEDSVQGKLQAMATIAAQDRHLIVVAYGKSSLVANVVIFEKIITPESQSMSKQFGYCAVVVALLCLFYVIVVLST</sequence>
<protein>
    <recommendedName>
        <fullName evidence="4">WD40 repeat-like protein</fullName>
    </recommendedName>
</protein>
<keyword evidence="1" id="KW-0472">Membrane</keyword>
<gene>
    <name evidence="2" type="ORF">K435DRAFT_805932</name>
</gene>
<dbReference type="AlphaFoldDB" id="A0A4S8L9F3"/>
<accession>A0A4S8L9F3</accession>
<organism evidence="2 3">
    <name type="scientific">Dendrothele bispora (strain CBS 962.96)</name>
    <dbReference type="NCBI Taxonomy" id="1314807"/>
    <lineage>
        <taxon>Eukaryota</taxon>
        <taxon>Fungi</taxon>
        <taxon>Dikarya</taxon>
        <taxon>Basidiomycota</taxon>
        <taxon>Agaricomycotina</taxon>
        <taxon>Agaricomycetes</taxon>
        <taxon>Agaricomycetidae</taxon>
        <taxon>Agaricales</taxon>
        <taxon>Agaricales incertae sedis</taxon>
        <taxon>Dendrothele</taxon>
    </lineage>
</organism>
<dbReference type="SUPFAM" id="SSF50978">
    <property type="entry name" value="WD40 repeat-like"/>
    <property type="match status" value="1"/>
</dbReference>
<dbReference type="OrthoDB" id="3238562at2759"/>
<keyword evidence="1" id="KW-0812">Transmembrane</keyword>
<evidence type="ECO:0000313" key="2">
    <source>
        <dbReference type="EMBL" id="THU85384.1"/>
    </source>
</evidence>
<keyword evidence="1" id="KW-1133">Transmembrane helix</keyword>
<evidence type="ECO:0000313" key="3">
    <source>
        <dbReference type="Proteomes" id="UP000297245"/>
    </source>
</evidence>
<proteinExistence type="predicted"/>
<evidence type="ECO:0000256" key="1">
    <source>
        <dbReference type="SAM" id="Phobius"/>
    </source>
</evidence>
<dbReference type="InterPro" id="IPR036322">
    <property type="entry name" value="WD40_repeat_dom_sf"/>
</dbReference>
<feature type="transmembrane region" description="Helical" evidence="1">
    <location>
        <begin position="327"/>
        <end position="346"/>
    </location>
</feature>
<keyword evidence="3" id="KW-1185">Reference proteome</keyword>
<evidence type="ECO:0008006" key="4">
    <source>
        <dbReference type="Google" id="ProtNLM"/>
    </source>
</evidence>
<reference evidence="2 3" key="1">
    <citation type="journal article" date="2019" name="Nat. Ecol. Evol.">
        <title>Megaphylogeny resolves global patterns of mushroom evolution.</title>
        <authorList>
            <person name="Varga T."/>
            <person name="Krizsan K."/>
            <person name="Foldi C."/>
            <person name="Dima B."/>
            <person name="Sanchez-Garcia M."/>
            <person name="Sanchez-Ramirez S."/>
            <person name="Szollosi G.J."/>
            <person name="Szarkandi J.G."/>
            <person name="Papp V."/>
            <person name="Albert L."/>
            <person name="Andreopoulos W."/>
            <person name="Angelini C."/>
            <person name="Antonin V."/>
            <person name="Barry K.W."/>
            <person name="Bougher N.L."/>
            <person name="Buchanan P."/>
            <person name="Buyck B."/>
            <person name="Bense V."/>
            <person name="Catcheside P."/>
            <person name="Chovatia M."/>
            <person name="Cooper J."/>
            <person name="Damon W."/>
            <person name="Desjardin D."/>
            <person name="Finy P."/>
            <person name="Geml J."/>
            <person name="Haridas S."/>
            <person name="Hughes K."/>
            <person name="Justo A."/>
            <person name="Karasinski D."/>
            <person name="Kautmanova I."/>
            <person name="Kiss B."/>
            <person name="Kocsube S."/>
            <person name="Kotiranta H."/>
            <person name="LaButti K.M."/>
            <person name="Lechner B.E."/>
            <person name="Liimatainen K."/>
            <person name="Lipzen A."/>
            <person name="Lukacs Z."/>
            <person name="Mihaltcheva S."/>
            <person name="Morgado L.N."/>
            <person name="Niskanen T."/>
            <person name="Noordeloos M.E."/>
            <person name="Ohm R.A."/>
            <person name="Ortiz-Santana B."/>
            <person name="Ovrebo C."/>
            <person name="Racz N."/>
            <person name="Riley R."/>
            <person name="Savchenko A."/>
            <person name="Shiryaev A."/>
            <person name="Soop K."/>
            <person name="Spirin V."/>
            <person name="Szebenyi C."/>
            <person name="Tomsovsky M."/>
            <person name="Tulloss R.E."/>
            <person name="Uehling J."/>
            <person name="Grigoriev I.V."/>
            <person name="Vagvolgyi C."/>
            <person name="Papp T."/>
            <person name="Martin F.M."/>
            <person name="Miettinen O."/>
            <person name="Hibbett D.S."/>
            <person name="Nagy L.G."/>
        </authorList>
    </citation>
    <scope>NUCLEOTIDE SEQUENCE [LARGE SCALE GENOMIC DNA]</scope>
    <source>
        <strain evidence="2 3">CBS 962.96</strain>
    </source>
</reference>
<dbReference type="Proteomes" id="UP000297245">
    <property type="component" value="Unassembled WGS sequence"/>
</dbReference>
<dbReference type="EMBL" id="ML179549">
    <property type="protein sequence ID" value="THU85384.1"/>
    <property type="molecule type" value="Genomic_DNA"/>
</dbReference>